<reference evidence="3" key="1">
    <citation type="journal article" date="2019" name="Int. J. Syst. Evol. Microbiol.">
        <title>The Global Catalogue of Microorganisms (GCM) 10K type strain sequencing project: providing services to taxonomists for standard genome sequencing and annotation.</title>
        <authorList>
            <consortium name="The Broad Institute Genomics Platform"/>
            <consortium name="The Broad Institute Genome Sequencing Center for Infectious Disease"/>
            <person name="Wu L."/>
            <person name="Ma J."/>
        </authorList>
    </citation>
    <scope>NUCLEOTIDE SEQUENCE [LARGE SCALE GENOMIC DNA]</scope>
    <source>
        <strain evidence="3">CCUG 58127</strain>
    </source>
</reference>
<dbReference type="EMBL" id="JBHSWH010000001">
    <property type="protein sequence ID" value="MFC6703755.1"/>
    <property type="molecule type" value="Genomic_DNA"/>
</dbReference>
<dbReference type="InterPro" id="IPR036388">
    <property type="entry name" value="WH-like_DNA-bd_sf"/>
</dbReference>
<dbReference type="InterPro" id="IPR036390">
    <property type="entry name" value="WH_DNA-bd_sf"/>
</dbReference>
<name>A0ABW2AAG1_9MICO</name>
<dbReference type="Gene3D" id="1.10.10.10">
    <property type="entry name" value="Winged helix-like DNA-binding domain superfamily/Winged helix DNA-binding domain"/>
    <property type="match status" value="1"/>
</dbReference>
<dbReference type="RefSeq" id="WP_382397388.1">
    <property type="nucleotide sequence ID" value="NZ_JBHSWH010000001.1"/>
</dbReference>
<feature type="region of interest" description="Disordered" evidence="1">
    <location>
        <begin position="68"/>
        <end position="91"/>
    </location>
</feature>
<feature type="compositionally biased region" description="Basic and acidic residues" evidence="1">
    <location>
        <begin position="1"/>
        <end position="11"/>
    </location>
</feature>
<dbReference type="Pfam" id="PF12840">
    <property type="entry name" value="HTH_20"/>
    <property type="match status" value="1"/>
</dbReference>
<sequence length="235" mass="25664">MNTVDRRELTRADPPAGPVLGDSRAQVLAALQSRSDPVSVLMVARQVGLHPNTARFHLDHLVEQGLAARETEQRDAPGRPRTLYRASSESTRTGRRSYRLLAEILTSYLSTQTPQASAAAEQAGKAWGKFLTDRPAPFREVDTATAIRQLTEVLDDIGFAPQADTGPSDPRILLHHCPFREVAEEHPDVACAVHLGLMRGVLSELKAPVEATALEPFVEPNLCVARLAERRPEAG</sequence>
<protein>
    <submittedName>
        <fullName evidence="2">Helix-turn-helix transcriptional regulator</fullName>
    </submittedName>
</protein>
<comment type="caution">
    <text evidence="2">The sequence shown here is derived from an EMBL/GenBank/DDBJ whole genome shotgun (WGS) entry which is preliminary data.</text>
</comment>
<feature type="compositionally biased region" description="Basic and acidic residues" evidence="1">
    <location>
        <begin position="69"/>
        <end position="78"/>
    </location>
</feature>
<organism evidence="2 3">
    <name type="scientific">Flexivirga alba</name>
    <dbReference type="NCBI Taxonomy" id="702742"/>
    <lineage>
        <taxon>Bacteria</taxon>
        <taxon>Bacillati</taxon>
        <taxon>Actinomycetota</taxon>
        <taxon>Actinomycetes</taxon>
        <taxon>Micrococcales</taxon>
        <taxon>Dermacoccaceae</taxon>
        <taxon>Flexivirga</taxon>
    </lineage>
</organism>
<evidence type="ECO:0000313" key="2">
    <source>
        <dbReference type="EMBL" id="MFC6703755.1"/>
    </source>
</evidence>
<dbReference type="Proteomes" id="UP001596298">
    <property type="component" value="Unassembled WGS sequence"/>
</dbReference>
<dbReference type="SUPFAM" id="SSF46785">
    <property type="entry name" value="Winged helix' DNA-binding domain"/>
    <property type="match status" value="1"/>
</dbReference>
<gene>
    <name evidence="2" type="ORF">ACFQDH_00295</name>
</gene>
<evidence type="ECO:0000256" key="1">
    <source>
        <dbReference type="SAM" id="MobiDB-lite"/>
    </source>
</evidence>
<keyword evidence="3" id="KW-1185">Reference proteome</keyword>
<accession>A0ABW2AAG1</accession>
<feature type="region of interest" description="Disordered" evidence="1">
    <location>
        <begin position="1"/>
        <end position="21"/>
    </location>
</feature>
<evidence type="ECO:0000313" key="3">
    <source>
        <dbReference type="Proteomes" id="UP001596298"/>
    </source>
</evidence>
<proteinExistence type="predicted"/>